<evidence type="ECO:0000256" key="1">
    <source>
        <dbReference type="SAM" id="Coils"/>
    </source>
</evidence>
<dbReference type="InterPro" id="IPR052270">
    <property type="entry name" value="CACF_protein"/>
</dbReference>
<reference evidence="3" key="2">
    <citation type="submission" date="2025-08" db="UniProtKB">
        <authorList>
            <consortium name="Ensembl"/>
        </authorList>
    </citation>
    <scope>IDENTIFICATION</scope>
</reference>
<gene>
    <name evidence="3" type="primary">CCDC191</name>
</gene>
<dbReference type="AlphaFoldDB" id="A0A8C3F6C9"/>
<keyword evidence="1" id="KW-0175">Coiled coil</keyword>
<organism evidence="3 4">
    <name type="scientific">Chrysemys picta bellii</name>
    <name type="common">Western painted turtle</name>
    <name type="synonym">Emys bellii</name>
    <dbReference type="NCBI Taxonomy" id="8478"/>
    <lineage>
        <taxon>Eukaryota</taxon>
        <taxon>Metazoa</taxon>
        <taxon>Chordata</taxon>
        <taxon>Craniata</taxon>
        <taxon>Vertebrata</taxon>
        <taxon>Euteleostomi</taxon>
        <taxon>Archelosauria</taxon>
        <taxon>Testudinata</taxon>
        <taxon>Testudines</taxon>
        <taxon>Cryptodira</taxon>
        <taxon>Durocryptodira</taxon>
        <taxon>Testudinoidea</taxon>
        <taxon>Emydidae</taxon>
        <taxon>Chrysemys</taxon>
    </lineage>
</organism>
<protein>
    <submittedName>
        <fullName evidence="3">Coiled-coil domain containing 191</fullName>
    </submittedName>
</protein>
<dbReference type="Proteomes" id="UP000694380">
    <property type="component" value="Chromosome 1"/>
</dbReference>
<dbReference type="PANTHER" id="PTHR22028:SF5">
    <property type="entry name" value="COILED-COIL DOMAIN-CONTAINING PROTEIN 191"/>
    <property type="match status" value="1"/>
</dbReference>
<reference evidence="3" key="1">
    <citation type="journal article" date="2015" name="Genome Biol. Evol.">
        <title>Physical Mapping and Refinement of the Painted Turtle Genome (Chrysemys picta) Inform Amniote Genome Evolution and Challenge Turtle-Bird Chromosomal Conservation.</title>
        <authorList>
            <person name="Badenhorst D."/>
            <person name="Hillier L.W."/>
            <person name="Literman R."/>
            <person name="Montiel E.E."/>
            <person name="Radhakrishnan S."/>
            <person name="Shen Y."/>
            <person name="Minx P."/>
            <person name="Janes D.E."/>
            <person name="Warren W.C."/>
            <person name="Edwards S.V."/>
            <person name="Valenzuela N."/>
        </authorList>
    </citation>
    <scope>NUCLEOTIDE SEQUENCE [LARGE SCALE GENOMIC DNA]</scope>
</reference>
<dbReference type="GeneTree" id="ENSGT00940000154110"/>
<evidence type="ECO:0000313" key="4">
    <source>
        <dbReference type="Proteomes" id="UP000694380"/>
    </source>
</evidence>
<name>A0A8C3F6C9_CHRPI</name>
<accession>A0A8C3F6C9</accession>
<feature type="coiled-coil region" evidence="1">
    <location>
        <begin position="209"/>
        <end position="304"/>
    </location>
</feature>
<dbReference type="Ensembl" id="ENSCPBT00000004722.1">
    <property type="protein sequence ID" value="ENSCPBP00000003869.1"/>
    <property type="gene ID" value="ENSCPBG00000003135.1"/>
</dbReference>
<proteinExistence type="predicted"/>
<evidence type="ECO:0000313" key="3">
    <source>
        <dbReference type="Ensembl" id="ENSCPBP00000003869.1"/>
    </source>
</evidence>
<feature type="coiled-coil region" evidence="1">
    <location>
        <begin position="349"/>
        <end position="419"/>
    </location>
</feature>
<feature type="region of interest" description="Disordered" evidence="2">
    <location>
        <begin position="543"/>
        <end position="571"/>
    </location>
</feature>
<feature type="coiled-coil region" evidence="1">
    <location>
        <begin position="490"/>
        <end position="517"/>
    </location>
</feature>
<dbReference type="PANTHER" id="PTHR22028">
    <property type="entry name" value="SFI1 SPINDLE BODY DOMAIN-CONTAINING PROTEIN-RELATED"/>
    <property type="match status" value="1"/>
</dbReference>
<evidence type="ECO:0000256" key="2">
    <source>
        <dbReference type="SAM" id="MobiDB-lite"/>
    </source>
</evidence>
<keyword evidence="4" id="KW-1185">Reference proteome</keyword>
<sequence>MAFPAPRSQLYRWQRLTTAARPKRVEQASEFAVSEAFSLKKSAYPQRPRVPVVDLETVEQLQDHDEAYAEAQELLNDWMNSKLRLELESDQEENVGDAAADSTPAEEAPAGFLKYERFDDLCGYLEKEMESTTVQDFLQHLLQNEVVDSGILEDLRIEEIKEKKKTRDPRITMELRHKQVKENCLRRQKELEHQRREKTLKKLALAEAKQRVQEENKRQALKARKEEEEIQREMVKLRKEMAEKRHIMGEARRIERKRQELEKAQKLAAVGLSHTTPKPLKQEKEEKQRRLQELLSKIHSENQRCLQQHFSAWYKFILDHRIKMGKARALADWKCQLKALRAWRDYTWVQKLKQETEQLETHLRDQNRKKQLAIEHNRKQVLRSCFIEWQLWSRAEAEKRELQLRQEETRKKMAQLLEAASGGKLGTDGSWDVGRTRMRQVTQNKSVRQEEVNFFPIWFLIPVPPTSHTMVWGTWQKSGPCLQGHFEHRHAFQQQLIEEQRRQLQEQQEVILELQGNQRLRRAKQEAEQATAVTMALNNPVPKTKEKMLKRGAPSSCKSVSSLRYSHLTEP</sequence>
<reference evidence="3" key="3">
    <citation type="submission" date="2025-09" db="UniProtKB">
        <authorList>
            <consortium name="Ensembl"/>
        </authorList>
    </citation>
    <scope>IDENTIFICATION</scope>
</reference>
<feature type="coiled-coil region" evidence="1">
    <location>
        <begin position="61"/>
        <end position="88"/>
    </location>
</feature>